<feature type="transmembrane region" description="Helical" evidence="1">
    <location>
        <begin position="206"/>
        <end position="227"/>
    </location>
</feature>
<feature type="transmembrane region" description="Helical" evidence="1">
    <location>
        <begin position="395"/>
        <end position="422"/>
    </location>
</feature>
<proteinExistence type="predicted"/>
<keyword evidence="1" id="KW-0812">Transmembrane</keyword>
<feature type="transmembrane region" description="Helical" evidence="1">
    <location>
        <begin position="60"/>
        <end position="78"/>
    </location>
</feature>
<feature type="transmembrane region" description="Helical" evidence="1">
    <location>
        <begin position="314"/>
        <end position="334"/>
    </location>
</feature>
<dbReference type="EMBL" id="JAMWBK010000006">
    <property type="protein sequence ID" value="KAJ8903950.1"/>
    <property type="molecule type" value="Genomic_DNA"/>
</dbReference>
<evidence type="ECO:0008006" key="4">
    <source>
        <dbReference type="Google" id="ProtNLM"/>
    </source>
</evidence>
<feature type="transmembrane region" description="Helical" evidence="1">
    <location>
        <begin position="340"/>
        <end position="361"/>
    </location>
</feature>
<reference evidence="2 3" key="1">
    <citation type="journal article" date="2023" name="Nat. Commun.">
        <title>Origin of minicircular mitochondrial genomes in red algae.</title>
        <authorList>
            <person name="Lee Y."/>
            <person name="Cho C.H."/>
            <person name="Lee Y.M."/>
            <person name="Park S.I."/>
            <person name="Yang J.H."/>
            <person name="West J.A."/>
            <person name="Bhattacharya D."/>
            <person name="Yoon H.S."/>
        </authorList>
    </citation>
    <scope>NUCLEOTIDE SEQUENCE [LARGE SCALE GENOMIC DNA]</scope>
    <source>
        <strain evidence="2 3">CCMP1338</strain>
        <tissue evidence="2">Whole cell</tissue>
    </source>
</reference>
<keyword evidence="1" id="KW-0472">Membrane</keyword>
<dbReference type="PANTHER" id="PTHR34289:SF8">
    <property type="entry name" value="DUF819 DOMAIN-CONTAINING PROTEIN"/>
    <property type="match status" value="1"/>
</dbReference>
<dbReference type="Proteomes" id="UP001157974">
    <property type="component" value="Unassembled WGS sequence"/>
</dbReference>
<feature type="transmembrane region" description="Helical" evidence="1">
    <location>
        <begin position="283"/>
        <end position="302"/>
    </location>
</feature>
<gene>
    <name evidence="2" type="ORF">NDN08_000481</name>
</gene>
<evidence type="ECO:0000256" key="1">
    <source>
        <dbReference type="SAM" id="Phobius"/>
    </source>
</evidence>
<evidence type="ECO:0000313" key="2">
    <source>
        <dbReference type="EMBL" id="KAJ8903950.1"/>
    </source>
</evidence>
<dbReference type="InterPro" id="IPR008537">
    <property type="entry name" value="DUF819"/>
</dbReference>
<name>A0AAV8UN14_9RHOD</name>
<dbReference type="PANTHER" id="PTHR34289">
    <property type="entry name" value="PROTEIN, PUTATIVE (DUF819)-RELATED"/>
    <property type="match status" value="1"/>
</dbReference>
<feature type="transmembrane region" description="Helical" evidence="1">
    <location>
        <begin position="90"/>
        <end position="110"/>
    </location>
</feature>
<keyword evidence="3" id="KW-1185">Reference proteome</keyword>
<comment type="caution">
    <text evidence="2">The sequence shown here is derived from an EMBL/GenBank/DDBJ whole genome shotgun (WGS) entry which is preliminary data.</text>
</comment>
<keyword evidence="1" id="KW-1133">Transmembrane helix</keyword>
<dbReference type="Pfam" id="PF05684">
    <property type="entry name" value="DUF819"/>
    <property type="match status" value="1"/>
</dbReference>
<accession>A0AAV8UN14</accession>
<feature type="transmembrane region" description="Helical" evidence="1">
    <location>
        <begin position="145"/>
        <end position="167"/>
    </location>
</feature>
<protein>
    <recommendedName>
        <fullName evidence="4">DUF819 domain-containing protein</fullName>
    </recommendedName>
</protein>
<feature type="transmembrane region" description="Helical" evidence="1">
    <location>
        <begin position="116"/>
        <end position="133"/>
    </location>
</feature>
<evidence type="ECO:0000313" key="3">
    <source>
        <dbReference type="Proteomes" id="UP001157974"/>
    </source>
</evidence>
<dbReference type="AlphaFoldDB" id="A0AAV8UN14"/>
<sequence length="434" mass="45867">MSLESMFHGTGYVTSTSFYKAFGNRHRLVDPARGGARHRYAGRRSRCRTTMIQGLGDPVGQTWLTLAVMFSASTAGIVGEKTKIGAHVSAPLITMLIAIIASEAGVIPSTSAVYDVTNRYIVPLAIPMLLYEADIRKILKTTKSMLIAFACGFIATVMGTLAAWAIVPLNFGAEDWKIAAGLCARHIGGALNLVAVSEVTRVDPSILTAVIAADNIIVFFYFLWLFVASRALNRVVPAGNTANVSGDEKESNTEDFAKAVTMSAVICILAKVIAANIPFPAGIISTSSFLIVCLVTAAPQVFRPLVKPGSIVGVFLLQVFFAANGATGSIGMVFRSAPQLMVWSAVQLFFHFLVLVGLGRLGKVDRAMLYLASNANVGGPTTAAAMASAMSWRDLVVPAILVGILGYATATIFSLGLGAVLLRISATSGFLVPR</sequence>
<organism evidence="2 3">
    <name type="scientific">Rhodosorus marinus</name>
    <dbReference type="NCBI Taxonomy" id="101924"/>
    <lineage>
        <taxon>Eukaryota</taxon>
        <taxon>Rhodophyta</taxon>
        <taxon>Stylonematophyceae</taxon>
        <taxon>Stylonematales</taxon>
        <taxon>Stylonemataceae</taxon>
        <taxon>Rhodosorus</taxon>
    </lineage>
</organism>